<proteinExistence type="predicted"/>
<accession>A0A0C3G681</accession>
<dbReference type="InParanoid" id="A0A0C3G681"/>
<feature type="region of interest" description="Disordered" evidence="1">
    <location>
        <begin position="20"/>
        <end position="61"/>
    </location>
</feature>
<keyword evidence="3" id="KW-1185">Reference proteome</keyword>
<reference evidence="2 3" key="1">
    <citation type="submission" date="2014-04" db="EMBL/GenBank/DDBJ databases">
        <authorList>
            <consortium name="DOE Joint Genome Institute"/>
            <person name="Kuo A."/>
            <person name="Tarkka M."/>
            <person name="Buscot F."/>
            <person name="Kohler A."/>
            <person name="Nagy L.G."/>
            <person name="Floudas D."/>
            <person name="Copeland A."/>
            <person name="Barry K.W."/>
            <person name="Cichocki N."/>
            <person name="Veneault-Fourrey C."/>
            <person name="LaButti K."/>
            <person name="Lindquist E.A."/>
            <person name="Lipzen A."/>
            <person name="Lundell T."/>
            <person name="Morin E."/>
            <person name="Murat C."/>
            <person name="Sun H."/>
            <person name="Tunlid A."/>
            <person name="Henrissat B."/>
            <person name="Grigoriev I.V."/>
            <person name="Hibbett D.S."/>
            <person name="Martin F."/>
            <person name="Nordberg H.P."/>
            <person name="Cantor M.N."/>
            <person name="Hua S.X."/>
        </authorList>
    </citation>
    <scope>NUCLEOTIDE SEQUENCE [LARGE SCALE GENOMIC DNA]</scope>
    <source>
        <strain evidence="2 3">F 1598</strain>
    </source>
</reference>
<dbReference type="AlphaFoldDB" id="A0A0C3G681"/>
<dbReference type="HOGENOM" id="CLU_025588_0_0_1"/>
<feature type="compositionally biased region" description="Polar residues" evidence="1">
    <location>
        <begin position="31"/>
        <end position="40"/>
    </location>
</feature>
<feature type="compositionally biased region" description="Basic and acidic residues" evidence="1">
    <location>
        <begin position="261"/>
        <end position="273"/>
    </location>
</feature>
<reference evidence="3" key="2">
    <citation type="submission" date="2015-01" db="EMBL/GenBank/DDBJ databases">
        <title>Evolutionary Origins and Diversification of the Mycorrhizal Mutualists.</title>
        <authorList>
            <consortium name="DOE Joint Genome Institute"/>
            <consortium name="Mycorrhizal Genomics Consortium"/>
            <person name="Kohler A."/>
            <person name="Kuo A."/>
            <person name="Nagy L.G."/>
            <person name="Floudas D."/>
            <person name="Copeland A."/>
            <person name="Barry K.W."/>
            <person name="Cichocki N."/>
            <person name="Veneault-Fourrey C."/>
            <person name="LaButti K."/>
            <person name="Lindquist E.A."/>
            <person name="Lipzen A."/>
            <person name="Lundell T."/>
            <person name="Morin E."/>
            <person name="Murat C."/>
            <person name="Riley R."/>
            <person name="Ohm R."/>
            <person name="Sun H."/>
            <person name="Tunlid A."/>
            <person name="Henrissat B."/>
            <person name="Grigoriev I.V."/>
            <person name="Hibbett D.S."/>
            <person name="Martin F."/>
        </authorList>
    </citation>
    <scope>NUCLEOTIDE SEQUENCE [LARGE SCALE GENOMIC DNA]</scope>
    <source>
        <strain evidence="3">F 1598</strain>
    </source>
</reference>
<evidence type="ECO:0000313" key="2">
    <source>
        <dbReference type="EMBL" id="KIM91745.1"/>
    </source>
</evidence>
<organism evidence="2 3">
    <name type="scientific">Piloderma croceum (strain F 1598)</name>
    <dbReference type="NCBI Taxonomy" id="765440"/>
    <lineage>
        <taxon>Eukaryota</taxon>
        <taxon>Fungi</taxon>
        <taxon>Dikarya</taxon>
        <taxon>Basidiomycota</taxon>
        <taxon>Agaricomycotina</taxon>
        <taxon>Agaricomycetes</taxon>
        <taxon>Agaricomycetidae</taxon>
        <taxon>Atheliales</taxon>
        <taxon>Atheliaceae</taxon>
        <taxon>Piloderma</taxon>
    </lineage>
</organism>
<name>A0A0C3G681_PILCF</name>
<feature type="region of interest" description="Disordered" evidence="1">
    <location>
        <begin position="254"/>
        <end position="305"/>
    </location>
</feature>
<evidence type="ECO:0000256" key="1">
    <source>
        <dbReference type="SAM" id="MobiDB-lite"/>
    </source>
</evidence>
<protein>
    <submittedName>
        <fullName evidence="2">Uncharacterized protein</fullName>
    </submittedName>
</protein>
<evidence type="ECO:0000313" key="3">
    <source>
        <dbReference type="Proteomes" id="UP000054166"/>
    </source>
</evidence>
<gene>
    <name evidence="2" type="ORF">PILCRDRAFT_851</name>
</gene>
<dbReference type="EMBL" id="KN832971">
    <property type="protein sequence ID" value="KIM91745.1"/>
    <property type="molecule type" value="Genomic_DNA"/>
</dbReference>
<sequence>MKSEGVDAWLKHWLKMQKKGSRPLVLKDGSNKPSEANVNTHPKIVDRRKGKKRYVEPDNDDEVDDGVLDAARANKKKGTDGLSLLKSPHSVGPISQSRLTFLASLSDDKHYKNLLSLLFAAKDGELLEGPRPAWVSWQSTDPYMSEAFFNPRSSSSLSALKRWIDTDPITADTGFLASYKQVELVTLGCGLAFRALWIAQFPDRYSDVPAHIIDSPYPFSEYEQLSHCIDDLLSGYAETIELIEAYYAHKPQLSKQGTSKDSVDEAKRNDAPDGNRGNGAPSKTGQDGSDGLGHRRQHGLSGVPPSVHYLREEVGLAGPAWETMGPQWQALGVLWLHAEQALSKSGRTDLLMGEVRKSDIPEQWKDWMYAKIMRTDALRPSETFRKVFTNYLRQLPPGSVDIGGTVMTNIWCRPGRTGIIGLLLCLYWQAKYSGAGKEWQSNIRYVEDILNAILAEPEL</sequence>
<dbReference type="Proteomes" id="UP000054166">
    <property type="component" value="Unassembled WGS sequence"/>
</dbReference>